<dbReference type="Proteomes" id="UP000029278">
    <property type="component" value="Unassembled WGS sequence"/>
</dbReference>
<dbReference type="PROSITE" id="PS51898">
    <property type="entry name" value="TYR_RECOMBINASE"/>
    <property type="match status" value="1"/>
</dbReference>
<dbReference type="GeneID" id="77010078"/>
<dbReference type="HOGENOM" id="CLU_027562_33_1_9"/>
<evidence type="ECO:0000259" key="2">
    <source>
        <dbReference type="PROSITE" id="PS51898"/>
    </source>
</evidence>
<organism evidence="3 4">
    <name type="scientific">Paenibacillus macerans</name>
    <name type="common">Bacillus macerans</name>
    <dbReference type="NCBI Taxonomy" id="44252"/>
    <lineage>
        <taxon>Bacteria</taxon>
        <taxon>Bacillati</taxon>
        <taxon>Bacillota</taxon>
        <taxon>Bacilli</taxon>
        <taxon>Bacillales</taxon>
        <taxon>Paenibacillaceae</taxon>
        <taxon>Paenibacillus</taxon>
    </lineage>
</organism>
<dbReference type="InterPro" id="IPR002104">
    <property type="entry name" value="Integrase_catalytic"/>
</dbReference>
<dbReference type="PATRIC" id="fig|44252.3.peg.374"/>
<dbReference type="STRING" id="44252.DJ90_6603"/>
<comment type="caution">
    <text evidence="3">The sequence shown here is derived from an EMBL/GenBank/DDBJ whole genome shotgun (WGS) entry which is preliminary data.</text>
</comment>
<accession>A0A090ZNX1</accession>
<keyword evidence="1" id="KW-0233">DNA recombination</keyword>
<gene>
    <name evidence="3" type="ORF">DJ90_6603</name>
</gene>
<keyword evidence="4" id="KW-1185">Reference proteome</keyword>
<dbReference type="GO" id="GO:0003677">
    <property type="term" value="F:DNA binding"/>
    <property type="evidence" value="ECO:0007669"/>
    <property type="project" value="InterPro"/>
</dbReference>
<evidence type="ECO:0000256" key="1">
    <source>
        <dbReference type="ARBA" id="ARBA00023172"/>
    </source>
</evidence>
<evidence type="ECO:0000313" key="3">
    <source>
        <dbReference type="EMBL" id="KFN11965.1"/>
    </source>
</evidence>
<dbReference type="AlphaFoldDB" id="A0A090ZNX1"/>
<dbReference type="InterPro" id="IPR011010">
    <property type="entry name" value="DNA_brk_join_enz"/>
</dbReference>
<dbReference type="Gene3D" id="1.10.443.10">
    <property type="entry name" value="Intergrase catalytic core"/>
    <property type="match status" value="1"/>
</dbReference>
<evidence type="ECO:0000313" key="4">
    <source>
        <dbReference type="Proteomes" id="UP000029278"/>
    </source>
</evidence>
<dbReference type="PANTHER" id="PTHR30349:SF82">
    <property type="entry name" value="INTEGRASE_RECOMBINASE YOEC-RELATED"/>
    <property type="match status" value="1"/>
</dbReference>
<dbReference type="OrthoDB" id="9788852at2"/>
<proteinExistence type="predicted"/>
<dbReference type="SUPFAM" id="SSF56349">
    <property type="entry name" value="DNA breaking-rejoining enzymes"/>
    <property type="match status" value="1"/>
</dbReference>
<dbReference type="GO" id="GO:0006310">
    <property type="term" value="P:DNA recombination"/>
    <property type="evidence" value="ECO:0007669"/>
    <property type="project" value="UniProtKB-KW"/>
</dbReference>
<dbReference type="EMBL" id="JMQA01000003">
    <property type="protein sequence ID" value="KFN11965.1"/>
    <property type="molecule type" value="Genomic_DNA"/>
</dbReference>
<name>A0A090ZNX1_PAEMA</name>
<sequence>MQYVHPIRDMETIQAMKEELRKHSVRDLLLFVLGINTGISLFELLNLTVQDVWDGQGAKEFLYIKDERTGEEQAYYLNSKIGEILTEYLSGGDWKAEDYLFRSKKDGRPITRQQAYRIINHSAREVGIAEKIGTHTLRKTFGYHAYHKGIAISIVKSILHHQSTAETLKYLGIDKNEKQPIKVDVNL</sequence>
<reference evidence="3 4" key="1">
    <citation type="submission" date="2014-04" db="EMBL/GenBank/DDBJ databases">
        <authorList>
            <person name="Bishop-Lilly K.A."/>
            <person name="Broomall S.M."/>
            <person name="Chain P.S."/>
            <person name="Chertkov O."/>
            <person name="Coyne S.R."/>
            <person name="Daligault H.E."/>
            <person name="Davenport K.W."/>
            <person name="Erkkila T."/>
            <person name="Frey K.G."/>
            <person name="Gibbons H.S."/>
            <person name="Gu W."/>
            <person name="Jaissle J."/>
            <person name="Johnson S.L."/>
            <person name="Koroleva G.I."/>
            <person name="Ladner J.T."/>
            <person name="Lo C.-C."/>
            <person name="Minogue T.D."/>
            <person name="Munk C."/>
            <person name="Palacios G.F."/>
            <person name="Redden C.L."/>
            <person name="Rosenzweig C.N."/>
            <person name="Scholz M.B."/>
            <person name="Teshima H."/>
            <person name="Xu Y."/>
        </authorList>
    </citation>
    <scope>NUCLEOTIDE SEQUENCE [LARGE SCALE GENOMIC DNA]</scope>
    <source>
        <strain evidence="3 4">8244</strain>
    </source>
</reference>
<dbReference type="InterPro" id="IPR013762">
    <property type="entry name" value="Integrase-like_cat_sf"/>
</dbReference>
<dbReference type="GO" id="GO:0015074">
    <property type="term" value="P:DNA integration"/>
    <property type="evidence" value="ECO:0007669"/>
    <property type="project" value="InterPro"/>
</dbReference>
<dbReference type="InterPro" id="IPR050090">
    <property type="entry name" value="Tyrosine_recombinase_XerCD"/>
</dbReference>
<dbReference type="Pfam" id="PF00589">
    <property type="entry name" value="Phage_integrase"/>
    <property type="match status" value="1"/>
</dbReference>
<dbReference type="PANTHER" id="PTHR30349">
    <property type="entry name" value="PHAGE INTEGRASE-RELATED"/>
    <property type="match status" value="1"/>
</dbReference>
<protein>
    <submittedName>
        <fullName evidence="3">Phage integrase family protein</fullName>
    </submittedName>
</protein>
<dbReference type="RefSeq" id="WP_036626900.1">
    <property type="nucleotide sequence ID" value="NZ_BGML01000015.1"/>
</dbReference>
<feature type="domain" description="Tyr recombinase" evidence="2">
    <location>
        <begin position="3"/>
        <end position="183"/>
    </location>
</feature>